<proteinExistence type="predicted"/>
<protein>
    <submittedName>
        <fullName evidence="1">Uncharacterized protein</fullName>
    </submittedName>
</protein>
<dbReference type="EMBL" id="CP050855">
    <property type="protein sequence ID" value="QLH64264.1"/>
    <property type="molecule type" value="Genomic_DNA"/>
</dbReference>
<reference evidence="1 2" key="1">
    <citation type="journal article" date="2014" name="Genome Announc.">
        <title>Whole-Genome Sequence of Serratia symbiotica Strain CWBI-2.3T, a Free-Living Symbiont of the Black Bean Aphid Aphis fabae.</title>
        <authorList>
            <person name="Foray V."/>
            <person name="Grigorescu A.S."/>
            <person name="Sabri A."/>
            <person name="Haubruge E."/>
            <person name="Lognay G."/>
            <person name="Francis F."/>
            <person name="Fauconnier M.L."/>
            <person name="Hance T."/>
            <person name="Thonart P."/>
        </authorList>
    </citation>
    <scope>NUCLEOTIDE SEQUENCE [LARGE SCALE GENOMIC DNA]</scope>
    <source>
        <strain evidence="1">CWBI-2.3</strain>
    </source>
</reference>
<evidence type="ECO:0000313" key="1">
    <source>
        <dbReference type="EMBL" id="QLH64264.1"/>
    </source>
</evidence>
<accession>A0A7D5NWY3</accession>
<evidence type="ECO:0000313" key="2">
    <source>
        <dbReference type="Proteomes" id="UP000042738"/>
    </source>
</evidence>
<gene>
    <name evidence="1" type="ORF">SYMBAF_04080</name>
</gene>
<dbReference type="AlphaFoldDB" id="A0A7D5NWY3"/>
<organism evidence="1 2">
    <name type="scientific">Serratia symbiotica</name>
    <dbReference type="NCBI Taxonomy" id="138074"/>
    <lineage>
        <taxon>Bacteria</taxon>
        <taxon>Pseudomonadati</taxon>
        <taxon>Pseudomonadota</taxon>
        <taxon>Gammaproteobacteria</taxon>
        <taxon>Enterobacterales</taxon>
        <taxon>Yersiniaceae</taxon>
        <taxon>Serratia</taxon>
    </lineage>
</organism>
<dbReference type="Proteomes" id="UP000042738">
    <property type="component" value="Chromosome"/>
</dbReference>
<name>A0A7D5NWY3_9GAMM</name>
<sequence>MPAHFHKDDEKWIREMLLHLDPITRNKIIMKYGEVYQSGWEMEPVSFKKDNRARHEANTRLRVFIRKYATYSRGNVSKPELLKQH</sequence>